<dbReference type="InterPro" id="IPR050767">
    <property type="entry name" value="Sel1_AlgK"/>
</dbReference>
<organism evidence="2 3">
    <name type="scientific">Paraburkholderia rhizosphaerae</name>
    <dbReference type="NCBI Taxonomy" id="480658"/>
    <lineage>
        <taxon>Bacteria</taxon>
        <taxon>Pseudomonadati</taxon>
        <taxon>Pseudomonadota</taxon>
        <taxon>Betaproteobacteria</taxon>
        <taxon>Burkholderiales</taxon>
        <taxon>Burkholderiaceae</taxon>
        <taxon>Paraburkholderia</taxon>
    </lineage>
</organism>
<evidence type="ECO:0000313" key="3">
    <source>
        <dbReference type="Proteomes" id="UP000295509"/>
    </source>
</evidence>
<dbReference type="PANTHER" id="PTHR11102:SF160">
    <property type="entry name" value="ERAD-ASSOCIATED E3 UBIQUITIN-PROTEIN LIGASE COMPONENT HRD3"/>
    <property type="match status" value="1"/>
</dbReference>
<dbReference type="PANTHER" id="PTHR11102">
    <property type="entry name" value="SEL-1-LIKE PROTEIN"/>
    <property type="match status" value="1"/>
</dbReference>
<proteinExistence type="predicted"/>
<name>A0A4R8L882_9BURK</name>
<evidence type="ECO:0000313" key="2">
    <source>
        <dbReference type="EMBL" id="TDY38933.1"/>
    </source>
</evidence>
<reference evidence="2 3" key="1">
    <citation type="submission" date="2019-03" db="EMBL/GenBank/DDBJ databases">
        <title>Genomic Encyclopedia of Type Strains, Phase III (KMG-III): the genomes of soil and plant-associated and newly described type strains.</title>
        <authorList>
            <person name="Whitman W."/>
        </authorList>
    </citation>
    <scope>NUCLEOTIDE SEQUENCE [LARGE SCALE GENOMIC DNA]</scope>
    <source>
        <strain evidence="2 3">LMG 29544</strain>
    </source>
</reference>
<dbReference type="InterPro" id="IPR006597">
    <property type="entry name" value="Sel1-like"/>
</dbReference>
<dbReference type="OrthoDB" id="8578120at2"/>
<dbReference type="SMART" id="SM00671">
    <property type="entry name" value="SEL1"/>
    <property type="match status" value="3"/>
</dbReference>
<dbReference type="Gene3D" id="1.25.40.10">
    <property type="entry name" value="Tetratricopeptide repeat domain"/>
    <property type="match status" value="1"/>
</dbReference>
<feature type="domain" description="DUF6396" evidence="1">
    <location>
        <begin position="230"/>
        <end position="336"/>
    </location>
</feature>
<evidence type="ECO:0000259" key="1">
    <source>
        <dbReference type="Pfam" id="PF19933"/>
    </source>
</evidence>
<dbReference type="PROSITE" id="PS51257">
    <property type="entry name" value="PROKAR_LIPOPROTEIN"/>
    <property type="match status" value="1"/>
</dbReference>
<dbReference type="InterPro" id="IPR045653">
    <property type="entry name" value="DUF6396"/>
</dbReference>
<dbReference type="Pfam" id="PF08238">
    <property type="entry name" value="Sel1"/>
    <property type="match status" value="2"/>
</dbReference>
<dbReference type="EMBL" id="SORE01000029">
    <property type="protein sequence ID" value="TDY38933.1"/>
    <property type="molecule type" value="Genomic_DNA"/>
</dbReference>
<dbReference type="RefSeq" id="WP_134196633.1">
    <property type="nucleotide sequence ID" value="NZ_JBHLUW010000019.1"/>
</dbReference>
<dbReference type="InterPro" id="IPR011990">
    <property type="entry name" value="TPR-like_helical_dom_sf"/>
</dbReference>
<accession>A0A4R8L882</accession>
<keyword evidence="3" id="KW-1185">Reference proteome</keyword>
<gene>
    <name evidence="2" type="ORF">BX592_12949</name>
</gene>
<dbReference type="AlphaFoldDB" id="A0A4R8L882"/>
<comment type="caution">
    <text evidence="2">The sequence shown here is derived from an EMBL/GenBank/DDBJ whole genome shotgun (WGS) entry which is preliminary data.</text>
</comment>
<sequence>MNRTTLIIALAMLAGACSKKDDTVPSQSDWNALRANLAFTCTHEADHLPALNADADQLFKYGRFLEKKYGPKDYSAVARYYRIAAAHGHYKANNNLQKLVSTGLAPSPHAAHETIDLAEQLIAAGVPGGYYDMAHYLELGYGVKQDNEKALRYFRKAADLGSPEAQFYVGDLLSPRDKAPAISRQMTTCATEQGYGKAASYLGVDLMTDKLYPDALRAFQKGVEAGDTLSASFLEDGFDTDESDKLNYLALPRDPERKRRYRAIWEYLNDNDGLNPKVPDIDQIVPLPPAKLPPWDGTFQWQKERDAAKPPQEPDNELVERLAREKNLDPATGLPLEPAKGANAGRVPLGTVARTGEICPQTGVWCDLQSGGVRRETMRLLIKGETMPQLRTNHPRPVPGLDALLGMRVSHTDATWSLLAYPDQT</sequence>
<dbReference type="SUPFAM" id="SSF81901">
    <property type="entry name" value="HCP-like"/>
    <property type="match status" value="1"/>
</dbReference>
<dbReference type="Pfam" id="PF19933">
    <property type="entry name" value="DUF6396"/>
    <property type="match status" value="1"/>
</dbReference>
<protein>
    <recommendedName>
        <fullName evidence="1">DUF6396 domain-containing protein</fullName>
    </recommendedName>
</protein>
<dbReference type="Proteomes" id="UP000295509">
    <property type="component" value="Unassembled WGS sequence"/>
</dbReference>